<dbReference type="CDD" id="cd02980">
    <property type="entry name" value="TRX_Fd_family"/>
    <property type="match status" value="1"/>
</dbReference>
<sequence length="107" mass="11572">MARPEFHIFLCGQRRAEGHPRGSCAAKGSEALYNAFYQVLIQHNLSNRVALTTTGCLGPCQAGANVLIYPGSVMYSWVEPADAAIIVEQHLLGGAPYADKLTPAEIW</sequence>
<dbReference type="InterPro" id="IPR048111">
    <property type="entry name" value="Fdxn_Azotob-type"/>
</dbReference>
<protein>
    <submittedName>
        <fullName evidence="1">(2Fe-2S) ferredoxin domain-containing protein</fullName>
    </submittedName>
</protein>
<dbReference type="Proteomes" id="UP000813068">
    <property type="component" value="Unassembled WGS sequence"/>
</dbReference>
<dbReference type="NCBIfam" id="NF041613">
    <property type="entry name" value="fdxn_Azotob"/>
    <property type="match status" value="1"/>
</dbReference>
<name>A0ABS6MWH2_9GAMM</name>
<dbReference type="EMBL" id="JAHRGL010000020">
    <property type="protein sequence ID" value="MBV2133090.1"/>
    <property type="molecule type" value="Genomic_DNA"/>
</dbReference>
<gene>
    <name evidence="1" type="ORF">KRX52_09780</name>
</gene>
<dbReference type="RefSeq" id="WP_217681559.1">
    <property type="nucleotide sequence ID" value="NZ_JAHRGL010000020.1"/>
</dbReference>
<keyword evidence="2" id="KW-1185">Reference proteome</keyword>
<comment type="caution">
    <text evidence="1">The sequence shown here is derived from an EMBL/GenBank/DDBJ whole genome shotgun (WGS) entry which is preliminary data.</text>
</comment>
<proteinExistence type="predicted"/>
<reference evidence="1 2" key="1">
    <citation type="submission" date="2021-06" db="EMBL/GenBank/DDBJ databases">
        <title>Differences between aerobic and microaerobic xylene degrading microbial communities.</title>
        <authorList>
            <person name="Banerjee S."/>
            <person name="Tancsics A."/>
        </authorList>
    </citation>
    <scope>NUCLEOTIDE SEQUENCE [LARGE SCALE GENOMIC DNA]</scope>
    <source>
        <strain evidence="1 2">MAP12</strain>
    </source>
</reference>
<organism evidence="1 2">
    <name type="scientific">Geopseudomonas aromaticivorans</name>
    <dbReference type="NCBI Taxonomy" id="2849492"/>
    <lineage>
        <taxon>Bacteria</taxon>
        <taxon>Pseudomonadati</taxon>
        <taxon>Pseudomonadota</taxon>
        <taxon>Gammaproteobacteria</taxon>
        <taxon>Pseudomonadales</taxon>
        <taxon>Pseudomonadaceae</taxon>
        <taxon>Geopseudomonas</taxon>
    </lineage>
</organism>
<evidence type="ECO:0000313" key="1">
    <source>
        <dbReference type="EMBL" id="MBV2133090.1"/>
    </source>
</evidence>
<evidence type="ECO:0000313" key="2">
    <source>
        <dbReference type="Proteomes" id="UP000813068"/>
    </source>
</evidence>
<accession>A0ABS6MWH2</accession>